<dbReference type="EMBL" id="CAAALY010095190">
    <property type="protein sequence ID" value="VEL28457.1"/>
    <property type="molecule type" value="Genomic_DNA"/>
</dbReference>
<proteinExistence type="predicted"/>
<organism evidence="2 3">
    <name type="scientific">Protopolystoma xenopodis</name>
    <dbReference type="NCBI Taxonomy" id="117903"/>
    <lineage>
        <taxon>Eukaryota</taxon>
        <taxon>Metazoa</taxon>
        <taxon>Spiralia</taxon>
        <taxon>Lophotrochozoa</taxon>
        <taxon>Platyhelminthes</taxon>
        <taxon>Monogenea</taxon>
        <taxon>Polyopisthocotylea</taxon>
        <taxon>Polystomatidea</taxon>
        <taxon>Polystomatidae</taxon>
        <taxon>Protopolystoma</taxon>
    </lineage>
</organism>
<dbReference type="Proteomes" id="UP000784294">
    <property type="component" value="Unassembled WGS sequence"/>
</dbReference>
<gene>
    <name evidence="2" type="ORF">PXEA_LOCUS21897</name>
</gene>
<evidence type="ECO:0000313" key="2">
    <source>
        <dbReference type="EMBL" id="VEL28457.1"/>
    </source>
</evidence>
<evidence type="ECO:0000256" key="1">
    <source>
        <dbReference type="SAM" id="Coils"/>
    </source>
</evidence>
<reference evidence="2" key="1">
    <citation type="submission" date="2018-11" db="EMBL/GenBank/DDBJ databases">
        <authorList>
            <consortium name="Pathogen Informatics"/>
        </authorList>
    </citation>
    <scope>NUCLEOTIDE SEQUENCE</scope>
</reference>
<keyword evidence="3" id="KW-1185">Reference proteome</keyword>
<accession>A0A3S5FEZ4</accession>
<feature type="coiled-coil region" evidence="1">
    <location>
        <begin position="103"/>
        <end position="130"/>
    </location>
</feature>
<evidence type="ECO:0000313" key="3">
    <source>
        <dbReference type="Proteomes" id="UP000784294"/>
    </source>
</evidence>
<name>A0A3S5FEZ4_9PLAT</name>
<comment type="caution">
    <text evidence="2">The sequence shown here is derived from an EMBL/GenBank/DDBJ whole genome shotgun (WGS) entry which is preliminary data.</text>
</comment>
<feature type="non-terminal residue" evidence="2">
    <location>
        <position position="1"/>
    </location>
</feature>
<keyword evidence="1" id="KW-0175">Coiled coil</keyword>
<dbReference type="AlphaFoldDB" id="A0A3S5FEZ4"/>
<protein>
    <submittedName>
        <fullName evidence="2">Uncharacterized protein</fullName>
    </submittedName>
</protein>
<sequence length="218" mass="25697">WHFFHLTISKNRFLDNFFSFTCNLFRPRVITGQKSQQVRKSAVITTGPVDDLATDQTEALNADYTGMINELRLRLPSLTSSDEMTALAAEISGRRRHLFDLEEEQQRRMIQLAQRERQQIQKETELLASECQEQMEKREELEKCVVMAYLKVARNSGKHLISYLDSYKVYTKKIWVFTNLPRKDCCEDFYFIWKYIMKRLVGNSHQKMPADCYCTVAI</sequence>